<proteinExistence type="predicted"/>
<protein>
    <submittedName>
        <fullName evidence="1">Uncharacterized protein</fullName>
    </submittedName>
</protein>
<dbReference type="AlphaFoldDB" id="A0A0E9X7F5"/>
<reference evidence="1" key="2">
    <citation type="journal article" date="2015" name="Fish Shellfish Immunol.">
        <title>Early steps in the European eel (Anguilla anguilla)-Vibrio vulnificus interaction in the gills: Role of the RtxA13 toxin.</title>
        <authorList>
            <person name="Callol A."/>
            <person name="Pajuelo D."/>
            <person name="Ebbesson L."/>
            <person name="Teles M."/>
            <person name="MacKenzie S."/>
            <person name="Amaro C."/>
        </authorList>
    </citation>
    <scope>NUCLEOTIDE SEQUENCE</scope>
</reference>
<organism evidence="1">
    <name type="scientific">Anguilla anguilla</name>
    <name type="common">European freshwater eel</name>
    <name type="synonym">Muraena anguilla</name>
    <dbReference type="NCBI Taxonomy" id="7936"/>
    <lineage>
        <taxon>Eukaryota</taxon>
        <taxon>Metazoa</taxon>
        <taxon>Chordata</taxon>
        <taxon>Craniata</taxon>
        <taxon>Vertebrata</taxon>
        <taxon>Euteleostomi</taxon>
        <taxon>Actinopterygii</taxon>
        <taxon>Neopterygii</taxon>
        <taxon>Teleostei</taxon>
        <taxon>Anguilliformes</taxon>
        <taxon>Anguillidae</taxon>
        <taxon>Anguilla</taxon>
    </lineage>
</organism>
<accession>A0A0E9X7F5</accession>
<reference evidence="1" key="1">
    <citation type="submission" date="2014-11" db="EMBL/GenBank/DDBJ databases">
        <authorList>
            <person name="Amaro Gonzalez C."/>
        </authorList>
    </citation>
    <scope>NUCLEOTIDE SEQUENCE</scope>
</reference>
<dbReference type="EMBL" id="GBXM01010033">
    <property type="protein sequence ID" value="JAH98544.1"/>
    <property type="molecule type" value="Transcribed_RNA"/>
</dbReference>
<evidence type="ECO:0000313" key="1">
    <source>
        <dbReference type="EMBL" id="JAH98544.1"/>
    </source>
</evidence>
<sequence length="33" mass="3829">MNFFKTVLVLARSSRISTIQIDMHTIIRANTNH</sequence>
<name>A0A0E9X7F5_ANGAN</name>